<reference evidence="7" key="2">
    <citation type="submission" date="2020-11" db="EMBL/GenBank/DDBJ databases">
        <authorList>
            <person name="McCartney M.A."/>
            <person name="Auch B."/>
            <person name="Kono T."/>
            <person name="Mallez S."/>
            <person name="Becker A."/>
            <person name="Gohl D.M."/>
            <person name="Silverstein K.A.T."/>
            <person name="Koren S."/>
            <person name="Bechman K.B."/>
            <person name="Herman A."/>
            <person name="Abrahante J.E."/>
            <person name="Garbe J."/>
        </authorList>
    </citation>
    <scope>NUCLEOTIDE SEQUENCE</scope>
    <source>
        <strain evidence="7">Duluth1</strain>
        <tissue evidence="7">Whole animal</tissue>
    </source>
</reference>
<organism evidence="7 8">
    <name type="scientific">Dreissena polymorpha</name>
    <name type="common">Zebra mussel</name>
    <name type="synonym">Mytilus polymorpha</name>
    <dbReference type="NCBI Taxonomy" id="45954"/>
    <lineage>
        <taxon>Eukaryota</taxon>
        <taxon>Metazoa</taxon>
        <taxon>Spiralia</taxon>
        <taxon>Lophotrochozoa</taxon>
        <taxon>Mollusca</taxon>
        <taxon>Bivalvia</taxon>
        <taxon>Autobranchia</taxon>
        <taxon>Heteroconchia</taxon>
        <taxon>Euheterodonta</taxon>
        <taxon>Imparidentia</taxon>
        <taxon>Neoheterodontei</taxon>
        <taxon>Myida</taxon>
        <taxon>Dreissenoidea</taxon>
        <taxon>Dreissenidae</taxon>
        <taxon>Dreissena</taxon>
    </lineage>
</organism>
<comment type="cofactor">
    <cofactor evidence="1">
        <name>pyridoxal 5'-phosphate</name>
        <dbReference type="ChEBI" id="CHEBI:597326"/>
    </cofactor>
</comment>
<feature type="modified residue" description="N6-(pyridoxal phosphate)lysine" evidence="5">
    <location>
        <position position="67"/>
    </location>
</feature>
<evidence type="ECO:0000256" key="3">
    <source>
        <dbReference type="ARBA" id="ARBA00022898"/>
    </source>
</evidence>
<protein>
    <recommendedName>
        <fullName evidence="6">Tryptophan synthase beta chain-like PALP domain-containing protein</fullName>
    </recommendedName>
</protein>
<dbReference type="Gene3D" id="3.40.50.1100">
    <property type="match status" value="2"/>
</dbReference>
<evidence type="ECO:0000256" key="2">
    <source>
        <dbReference type="ARBA" id="ARBA00008639"/>
    </source>
</evidence>
<evidence type="ECO:0000313" key="7">
    <source>
        <dbReference type="EMBL" id="KAH3850850.1"/>
    </source>
</evidence>
<dbReference type="InterPro" id="IPR036052">
    <property type="entry name" value="TrpB-like_PALP_sf"/>
</dbReference>
<dbReference type="PANTHER" id="PTHR43780:SF2">
    <property type="entry name" value="1-AMINOCYCLOPROPANE-1-CARBOXYLATE DEAMINASE-RELATED"/>
    <property type="match status" value="1"/>
</dbReference>
<feature type="domain" description="Tryptophan synthase beta chain-like PALP" evidence="6">
    <location>
        <begin position="31"/>
        <end position="331"/>
    </location>
</feature>
<evidence type="ECO:0000313" key="8">
    <source>
        <dbReference type="Proteomes" id="UP000828390"/>
    </source>
</evidence>
<comment type="caution">
    <text evidence="7">The sequence shown here is derived from an EMBL/GenBank/DDBJ whole genome shotgun (WGS) entry which is preliminary data.</text>
</comment>
<keyword evidence="8" id="KW-1185">Reference proteome</keyword>
<evidence type="ECO:0000256" key="4">
    <source>
        <dbReference type="PIRSR" id="PIRSR006278-1"/>
    </source>
</evidence>
<name>A0A9D4L2Q7_DREPO</name>
<accession>A0A9D4L2Q7</accession>
<dbReference type="SUPFAM" id="SSF53686">
    <property type="entry name" value="Tryptophan synthase beta subunit-like PLP-dependent enzymes"/>
    <property type="match status" value="1"/>
</dbReference>
<evidence type="ECO:0000256" key="1">
    <source>
        <dbReference type="ARBA" id="ARBA00001933"/>
    </source>
</evidence>
<dbReference type="EMBL" id="JAIWYP010000003">
    <property type="protein sequence ID" value="KAH3850850.1"/>
    <property type="molecule type" value="Genomic_DNA"/>
</dbReference>
<dbReference type="PIRSF" id="PIRSF006278">
    <property type="entry name" value="ACCD_DCysDesulf"/>
    <property type="match status" value="1"/>
</dbReference>
<dbReference type="InterPro" id="IPR001926">
    <property type="entry name" value="TrpB-like_PALP"/>
</dbReference>
<dbReference type="GO" id="GO:0019148">
    <property type="term" value="F:D-cysteine desulfhydrase activity"/>
    <property type="evidence" value="ECO:0007669"/>
    <property type="project" value="TreeGrafter"/>
</dbReference>
<dbReference type="InterPro" id="IPR027278">
    <property type="entry name" value="ACCD_DCysDesulf"/>
</dbReference>
<gene>
    <name evidence="7" type="ORF">DPMN_093325</name>
</gene>
<feature type="active site" description="Nucleophile" evidence="4">
    <location>
        <position position="94"/>
    </location>
</feature>
<reference evidence="7" key="1">
    <citation type="journal article" date="2019" name="bioRxiv">
        <title>The Genome of the Zebra Mussel, Dreissena polymorpha: A Resource for Invasive Species Research.</title>
        <authorList>
            <person name="McCartney M.A."/>
            <person name="Auch B."/>
            <person name="Kono T."/>
            <person name="Mallez S."/>
            <person name="Zhang Y."/>
            <person name="Obille A."/>
            <person name="Becker A."/>
            <person name="Abrahante J.E."/>
            <person name="Garbe J."/>
            <person name="Badalamenti J.P."/>
            <person name="Herman A."/>
            <person name="Mangelson H."/>
            <person name="Liachko I."/>
            <person name="Sullivan S."/>
            <person name="Sone E.D."/>
            <person name="Koren S."/>
            <person name="Silverstein K.A.T."/>
            <person name="Beckman K.B."/>
            <person name="Gohl D.M."/>
        </authorList>
    </citation>
    <scope>NUCLEOTIDE SEQUENCE</scope>
    <source>
        <strain evidence="7">Duluth1</strain>
        <tissue evidence="7">Whole animal</tissue>
    </source>
</reference>
<sequence length="367" mass="39926">MDNGYFQMYEYQVPAWAQHLNHIPSHIVKLTTLNTPIHRWSLPGVPEGFQVFIKRDDLTGTELSGNKVRILQILFAEALKQGARHVVTGGGPQSGHCRAVALTCRQLGLTPHVVVDGVSKKEELGAKGNTLLYRMAGSDLYLSPSCSYGAFKQRVCSMAGYISAKYQEPCYCIPVGGATASGMFAFISLFQELIDQGLYENFDDIVVTIATGGTAAGIAVGNYLTGSKLRIHAVSIAMTKEKLTPFVDRMLSDIGLSVGTDDIMDIVEGYIGEGYGTASDELLETITNVSASTGILLDPYYTGKGAQGLLEELKKNPTRFQGKRILFIHTGGIFGLFNGEMDRVVNLPGNHANNINEWPERDIPLVQ</sequence>
<comment type="similarity">
    <text evidence="2">Belongs to the ACC deaminase/D-cysteine desulfhydrase family.</text>
</comment>
<keyword evidence="3 5" id="KW-0663">Pyridoxal phosphate</keyword>
<dbReference type="AlphaFoldDB" id="A0A9D4L2Q7"/>
<evidence type="ECO:0000259" key="6">
    <source>
        <dbReference type="Pfam" id="PF00291"/>
    </source>
</evidence>
<dbReference type="PANTHER" id="PTHR43780">
    <property type="entry name" value="1-AMINOCYCLOPROPANE-1-CARBOXYLATE DEAMINASE-RELATED"/>
    <property type="match status" value="1"/>
</dbReference>
<proteinExistence type="inferred from homology"/>
<dbReference type="Pfam" id="PF00291">
    <property type="entry name" value="PALP"/>
    <property type="match status" value="1"/>
</dbReference>
<evidence type="ECO:0000256" key="5">
    <source>
        <dbReference type="PIRSR" id="PIRSR006278-2"/>
    </source>
</evidence>
<dbReference type="Proteomes" id="UP000828390">
    <property type="component" value="Unassembled WGS sequence"/>
</dbReference>
<dbReference type="OrthoDB" id="6151266at2759"/>